<dbReference type="CDD" id="cd16332">
    <property type="entry name" value="Prp-like"/>
    <property type="match status" value="1"/>
</dbReference>
<comment type="similarity">
    <text evidence="5">Belongs to the Prp family.</text>
</comment>
<name>A0A9E2KTP4_9LACO</name>
<dbReference type="EMBL" id="JAHLFK010000029">
    <property type="protein sequence ID" value="MBU3829884.1"/>
    <property type="molecule type" value="Genomic_DNA"/>
</dbReference>
<dbReference type="PANTHER" id="PTHR39178">
    <property type="entry name" value="HYPOTHETICAL RIBOSOME-ASSOCIATED PROTEIN"/>
    <property type="match status" value="1"/>
</dbReference>
<dbReference type="GO" id="GO:0008234">
    <property type="term" value="F:cysteine-type peptidase activity"/>
    <property type="evidence" value="ECO:0007669"/>
    <property type="project" value="UniProtKB-KW"/>
</dbReference>
<evidence type="ECO:0000313" key="7">
    <source>
        <dbReference type="EMBL" id="MBU3829884.1"/>
    </source>
</evidence>
<dbReference type="Proteomes" id="UP000824180">
    <property type="component" value="Unassembled WGS sequence"/>
</dbReference>
<dbReference type="Gene3D" id="3.30.70.1490">
    <property type="entry name" value="Cysteine protease Prp"/>
    <property type="match status" value="1"/>
</dbReference>
<protein>
    <recommendedName>
        <fullName evidence="6">Ribosomal processing cysteine protease Prp</fullName>
    </recommendedName>
</protein>
<dbReference type="SUPFAM" id="SSF118010">
    <property type="entry name" value="TM1457-like"/>
    <property type="match status" value="1"/>
</dbReference>
<dbReference type="InterPro" id="IPR007422">
    <property type="entry name" value="Peptidase_Prp"/>
</dbReference>
<keyword evidence="4" id="KW-0788">Thiol protease</keyword>
<reference evidence="7" key="1">
    <citation type="journal article" date="2021" name="PeerJ">
        <title>Extensive microbial diversity within the chicken gut microbiome revealed by metagenomics and culture.</title>
        <authorList>
            <person name="Gilroy R."/>
            <person name="Ravi A."/>
            <person name="Getino M."/>
            <person name="Pursley I."/>
            <person name="Horton D.L."/>
            <person name="Alikhan N.F."/>
            <person name="Baker D."/>
            <person name="Gharbi K."/>
            <person name="Hall N."/>
            <person name="Watson M."/>
            <person name="Adriaenssens E.M."/>
            <person name="Foster-Nyarko E."/>
            <person name="Jarju S."/>
            <person name="Secka A."/>
            <person name="Antonio M."/>
            <person name="Oren A."/>
            <person name="Chaudhuri R.R."/>
            <person name="La Ragione R."/>
            <person name="Hildebrand F."/>
            <person name="Pallen M.J."/>
        </authorList>
    </citation>
    <scope>NUCLEOTIDE SEQUENCE</scope>
    <source>
        <strain evidence="7">876</strain>
    </source>
</reference>
<evidence type="ECO:0000256" key="6">
    <source>
        <dbReference type="ARBA" id="ARBA00044538"/>
    </source>
</evidence>
<gene>
    <name evidence="7" type="ORF">H9843_03190</name>
</gene>
<keyword evidence="2 7" id="KW-0645">Protease</keyword>
<keyword evidence="1" id="KW-0690">Ribosome biogenesis</keyword>
<evidence type="ECO:0000256" key="5">
    <source>
        <dbReference type="ARBA" id="ARBA00044503"/>
    </source>
</evidence>
<keyword evidence="3" id="KW-0378">Hydrolase</keyword>
<organism evidence="7 8">
    <name type="scientific">Candidatus Limosilactobacillus merdavium</name>
    <dbReference type="NCBI Taxonomy" id="2838651"/>
    <lineage>
        <taxon>Bacteria</taxon>
        <taxon>Bacillati</taxon>
        <taxon>Bacillota</taxon>
        <taxon>Bacilli</taxon>
        <taxon>Lactobacillales</taxon>
        <taxon>Lactobacillaceae</taxon>
        <taxon>Limosilactobacillus</taxon>
    </lineage>
</organism>
<dbReference type="InterPro" id="IPR036764">
    <property type="entry name" value="Peptidase_Prp_sf"/>
</dbReference>
<evidence type="ECO:0000256" key="1">
    <source>
        <dbReference type="ARBA" id="ARBA00022517"/>
    </source>
</evidence>
<dbReference type="Pfam" id="PF04327">
    <property type="entry name" value="Peptidase_Prp"/>
    <property type="match status" value="1"/>
</dbReference>
<dbReference type="GO" id="GO:0042254">
    <property type="term" value="P:ribosome biogenesis"/>
    <property type="evidence" value="ECO:0007669"/>
    <property type="project" value="UniProtKB-KW"/>
</dbReference>
<dbReference type="GO" id="GO:0006508">
    <property type="term" value="P:proteolysis"/>
    <property type="evidence" value="ECO:0007669"/>
    <property type="project" value="UniProtKB-KW"/>
</dbReference>
<dbReference type="PANTHER" id="PTHR39178:SF1">
    <property type="entry name" value="RIBOSOMAL-PROCESSING CYSTEINE PROTEASE PRP"/>
    <property type="match status" value="1"/>
</dbReference>
<comment type="caution">
    <text evidence="7">The sequence shown here is derived from an EMBL/GenBank/DDBJ whole genome shotgun (WGS) entry which is preliminary data.</text>
</comment>
<evidence type="ECO:0000256" key="3">
    <source>
        <dbReference type="ARBA" id="ARBA00022801"/>
    </source>
</evidence>
<evidence type="ECO:0000313" key="8">
    <source>
        <dbReference type="Proteomes" id="UP000824180"/>
    </source>
</evidence>
<sequence>MIRVTFNLNSDHQITAFKMQGHADSGPYGQDIVCAAASALSISTINALTDVAKTSPHVDSDSDNGGFLNVTEISLSHDAQVIMQTFFDGMNDVAESYPKNIKVKMFEK</sequence>
<accession>A0A9E2KTP4</accession>
<dbReference type="AlphaFoldDB" id="A0A9E2KTP4"/>
<reference evidence="7" key="2">
    <citation type="submission" date="2021-04" db="EMBL/GenBank/DDBJ databases">
        <authorList>
            <person name="Gilroy R."/>
        </authorList>
    </citation>
    <scope>NUCLEOTIDE SEQUENCE</scope>
    <source>
        <strain evidence="7">876</strain>
    </source>
</reference>
<evidence type="ECO:0000256" key="4">
    <source>
        <dbReference type="ARBA" id="ARBA00022807"/>
    </source>
</evidence>
<evidence type="ECO:0000256" key="2">
    <source>
        <dbReference type="ARBA" id="ARBA00022670"/>
    </source>
</evidence>
<proteinExistence type="inferred from homology"/>